<dbReference type="VEuPathDB" id="AmoebaDB:EHI7A_003490"/>
<feature type="compositionally biased region" description="Basic and acidic residues" evidence="4">
    <location>
        <begin position="19"/>
        <end position="28"/>
    </location>
</feature>
<evidence type="ECO:0000313" key="5">
    <source>
        <dbReference type="EMBL" id="BAN38822.1"/>
    </source>
</evidence>
<feature type="region of interest" description="Disordered" evidence="4">
    <location>
        <begin position="19"/>
        <end position="43"/>
    </location>
</feature>
<organism evidence="6 7">
    <name type="scientific">Entamoeba histolytica</name>
    <dbReference type="NCBI Taxonomy" id="5759"/>
    <lineage>
        <taxon>Eukaryota</taxon>
        <taxon>Amoebozoa</taxon>
        <taxon>Evosea</taxon>
        <taxon>Archamoebae</taxon>
        <taxon>Mastigamoebida</taxon>
        <taxon>Entamoebidae</taxon>
        <taxon>Entamoeba</taxon>
    </lineage>
</organism>
<evidence type="ECO:0000256" key="1">
    <source>
        <dbReference type="ARBA" id="ARBA00005901"/>
    </source>
</evidence>
<dbReference type="VEuPathDB" id="AmoebaDB:KM1_002890"/>
<accession>A0A5K1V7Z0</accession>
<dbReference type="InterPro" id="IPR002842">
    <property type="entry name" value="ATPase_V1_Esu"/>
</dbReference>
<dbReference type="Pfam" id="PF01991">
    <property type="entry name" value="vATP-synt_E"/>
    <property type="match status" value="1"/>
</dbReference>
<evidence type="ECO:0000256" key="3">
    <source>
        <dbReference type="ARBA" id="ARBA00023065"/>
    </source>
</evidence>
<sequence>MSVERKEAQLKKQIEYIHQSAESKRDEIISSANQESEKEKNSIIEKEKAKIDLEFNKKLKEAETKKKISHSQELSAARLQLLKAEDIHIQSLMTEVRDKLIKSTQESNYPEILMKLIQEGINKLQDNNITIRCVERDIKLVEKAVKQINKEQPKMKIDIDTMFYLEESVIGGVIVASLGDRIICNNTLEHRMNQALAIALPLIRKTVFPSLKTQTPIQ</sequence>
<dbReference type="VEuPathDB" id="AmoebaDB:EHI5A_001430"/>
<proteinExistence type="evidence at transcript level"/>
<dbReference type="PANTHER" id="PTHR45715">
    <property type="entry name" value="ATPASE H+-TRANSPORTING V1 SUBUNIT E1A-RELATED"/>
    <property type="match status" value="1"/>
</dbReference>
<dbReference type="InterPro" id="IPR038495">
    <property type="entry name" value="ATPase_E_C"/>
</dbReference>
<dbReference type="AlphaFoldDB" id="A0A5K1V7Z0"/>
<keyword evidence="2" id="KW-0813">Transport</keyword>
<dbReference type="Gene3D" id="3.30.2320.30">
    <property type="entry name" value="ATP synthase, E subunit, C-terminal"/>
    <property type="match status" value="1"/>
</dbReference>
<gene>
    <name evidence="6" type="ORF">CL6EHI_182560</name>
</gene>
<name>A0A5K1V7Z0_ENTHI</name>
<dbReference type="VEuPathDB" id="AmoebaDB:EHI8A_118640"/>
<dbReference type="Proteomes" id="UP000078387">
    <property type="component" value="Unassembled WGS sequence"/>
</dbReference>
<dbReference type="SUPFAM" id="SSF160527">
    <property type="entry name" value="V-type ATPase subunit E-like"/>
    <property type="match status" value="1"/>
</dbReference>
<evidence type="ECO:0000313" key="6">
    <source>
        <dbReference type="EMBL" id="GAT92518.1"/>
    </source>
</evidence>
<dbReference type="GO" id="GO:0046961">
    <property type="term" value="F:proton-transporting ATPase activity, rotational mechanism"/>
    <property type="evidence" value="ECO:0007669"/>
    <property type="project" value="InterPro"/>
</dbReference>
<protein>
    <submittedName>
        <fullName evidence="5">Vacuolar ATP synthase subunit E, putative</fullName>
    </submittedName>
    <submittedName>
        <fullName evidence="6">Vacuolar ATP synthase subunit e putative</fullName>
    </submittedName>
</protein>
<reference evidence="6 7" key="2">
    <citation type="submission" date="2016-05" db="EMBL/GenBank/DDBJ databases">
        <title>First whole genome sequencing of Entamoeba histolytica HM1:IMSS-clone-6.</title>
        <authorList>
            <person name="Mukherjee Avik.K."/>
            <person name="Izumyama S."/>
            <person name="Nakada-Tsukui K."/>
            <person name="Nozaki T."/>
        </authorList>
    </citation>
    <scope>NUCLEOTIDE SEQUENCE [LARGE SCALE GENOMIC DNA]</scope>
    <source>
        <strain evidence="6 7">HM1:IMSS clone 6</strain>
    </source>
</reference>
<evidence type="ECO:0000256" key="4">
    <source>
        <dbReference type="SAM" id="MobiDB-lite"/>
    </source>
</evidence>
<dbReference type="HOGENOM" id="CLU_073641_1_0_1"/>
<reference evidence="5" key="1">
    <citation type="submission" date="2012-06" db="EMBL/GenBank/DDBJ databases">
        <title>Short 5' UTR of Entamoeba genes.</title>
        <authorList>
            <person name="Hiranuka K."/>
            <person name="Kumagai M."/>
            <person name="Wakaguri H."/>
            <person name="Suzuki Y."/>
            <person name="Sugano S."/>
            <person name="Watanabe J."/>
            <person name="Makioka A."/>
        </authorList>
    </citation>
    <scope>NUCLEOTIDE SEQUENCE</scope>
    <source>
        <strain evidence="5">HM-1:IMSS</strain>
    </source>
</reference>
<dbReference type="VEuPathDB" id="AmoebaDB:EHI_182560"/>
<dbReference type="GO" id="GO:0033178">
    <property type="term" value="C:proton-transporting two-sector ATPase complex, catalytic domain"/>
    <property type="evidence" value="ECO:0007669"/>
    <property type="project" value="InterPro"/>
</dbReference>
<evidence type="ECO:0000313" key="7">
    <source>
        <dbReference type="Proteomes" id="UP000078387"/>
    </source>
</evidence>
<dbReference type="EMBL" id="AK420198">
    <property type="protein sequence ID" value="BAN38822.1"/>
    <property type="molecule type" value="mRNA"/>
</dbReference>
<dbReference type="EMBL" id="BDEQ01000001">
    <property type="protein sequence ID" value="GAT92518.1"/>
    <property type="molecule type" value="Genomic_DNA"/>
</dbReference>
<evidence type="ECO:0000256" key="2">
    <source>
        <dbReference type="ARBA" id="ARBA00022448"/>
    </source>
</evidence>
<accession>S0AYY8</accession>
<comment type="similarity">
    <text evidence="1">Belongs to the V-ATPase E subunit family.</text>
</comment>
<keyword evidence="3" id="KW-0406">Ion transport</keyword>
<dbReference type="Gene3D" id="6.10.250.1620">
    <property type="match status" value="1"/>
</dbReference>
<dbReference type="OMA" id="CRPQDHL"/>